<dbReference type="GO" id="GO:0005524">
    <property type="term" value="F:ATP binding"/>
    <property type="evidence" value="ECO:0007669"/>
    <property type="project" value="UniProtKB-KW"/>
</dbReference>
<dbReference type="GO" id="GO:0016887">
    <property type="term" value="F:ATP hydrolysis activity"/>
    <property type="evidence" value="ECO:0007669"/>
    <property type="project" value="TreeGrafter"/>
</dbReference>
<name>A0A366K6E2_9BIFI</name>
<feature type="region of interest" description="Disordered" evidence="3">
    <location>
        <begin position="389"/>
        <end position="422"/>
    </location>
</feature>
<keyword evidence="5" id="KW-1185">Reference proteome</keyword>
<dbReference type="Gene3D" id="3.40.50.300">
    <property type="entry name" value="P-loop containing nucleotide triphosphate hydrolases"/>
    <property type="match status" value="1"/>
</dbReference>
<dbReference type="AlphaFoldDB" id="A0A366K6E2"/>
<organism evidence="4 5">
    <name type="scientific">Bifidobacterium aemilianum</name>
    <dbReference type="NCBI Taxonomy" id="2493120"/>
    <lineage>
        <taxon>Bacteria</taxon>
        <taxon>Bacillati</taxon>
        <taxon>Actinomycetota</taxon>
        <taxon>Actinomycetes</taxon>
        <taxon>Bifidobacteriales</taxon>
        <taxon>Bifidobacteriaceae</taxon>
        <taxon>Bifidobacterium</taxon>
    </lineage>
</organism>
<evidence type="ECO:0000313" key="4">
    <source>
        <dbReference type="EMBL" id="RBP97239.1"/>
    </source>
</evidence>
<protein>
    <submittedName>
        <fullName evidence="4">Uncharacterized protein</fullName>
    </submittedName>
</protein>
<dbReference type="EMBL" id="PDCG01000012">
    <property type="protein sequence ID" value="RBP97239.1"/>
    <property type="molecule type" value="Genomic_DNA"/>
</dbReference>
<comment type="caution">
    <text evidence="4">The sequence shown here is derived from an EMBL/GenBank/DDBJ whole genome shotgun (WGS) entry which is preliminary data.</text>
</comment>
<evidence type="ECO:0000313" key="5">
    <source>
        <dbReference type="Proteomes" id="UP000252530"/>
    </source>
</evidence>
<accession>A0A366K6E2</accession>
<dbReference type="PANTHER" id="PTHR43384">
    <property type="entry name" value="SEPTUM SITE-DETERMINING PROTEIN MIND HOMOLOG, CHLOROPLASTIC-RELATED"/>
    <property type="match status" value="1"/>
</dbReference>
<dbReference type="GO" id="GO:0005829">
    <property type="term" value="C:cytosol"/>
    <property type="evidence" value="ECO:0007669"/>
    <property type="project" value="TreeGrafter"/>
</dbReference>
<evidence type="ECO:0000256" key="2">
    <source>
        <dbReference type="ARBA" id="ARBA00022840"/>
    </source>
</evidence>
<sequence length="422" mass="43623">MNTYMGPGSPSGQSVGTACGYGAGWSPAPNAMPTKTGVGTDVSVLPGANLPGDGRSAVPLPGLEGEVGQPVASHAVASGRMAPADGRLFLPTPIRDRVQQPLLDRRVDSVRTHQYGWPSGPSPVEIPGKPLGVLEQARSQEEALPENLLVCTGASGGVGLSVLAAMIALETQSRGLECALVDADFESGGLDLLLGIENEPGLRFNALEAPLGVLDGPSLTGRLPCLPEGVHVLAYDPWRPRRPDWWEVRAAIQALAPLFDLLVIDGARGRLFDLVPALVACPQLLLVELSVLGLARGRVQLERLQATGAGKDSLLVVGVGVRGASGKAAGVGLEEAEEHLGRRILGPIRLDPKVAMRIQEGLGVARLPRGSRAVVEEVVDLLEDRLAGGPSAGLTGRGRDRSEGASGVDGAGSDHGTNLGES</sequence>
<keyword evidence="2" id="KW-0067">ATP-binding</keyword>
<evidence type="ECO:0000256" key="1">
    <source>
        <dbReference type="ARBA" id="ARBA00022741"/>
    </source>
</evidence>
<dbReference type="InterPro" id="IPR027417">
    <property type="entry name" value="P-loop_NTPase"/>
</dbReference>
<gene>
    <name evidence="4" type="ORF">CRD60_07835</name>
</gene>
<evidence type="ECO:0000256" key="3">
    <source>
        <dbReference type="SAM" id="MobiDB-lite"/>
    </source>
</evidence>
<dbReference type="Proteomes" id="UP000252530">
    <property type="component" value="Unassembled WGS sequence"/>
</dbReference>
<keyword evidence="1" id="KW-0547">Nucleotide-binding</keyword>
<dbReference type="InterPro" id="IPR050625">
    <property type="entry name" value="ParA/MinD_ATPase"/>
</dbReference>
<reference evidence="4 5" key="1">
    <citation type="submission" date="2017-10" db="EMBL/GenBank/DDBJ databases">
        <title>Bifidobacterium xylocopum sp. nov. and Bifidobacterium aemilianum sp. nov., from the carpenter bee (Xylocopa violacea) digestive tract.</title>
        <authorList>
            <person name="Alberoni D."/>
            <person name="Baffoni L."/>
            <person name="Di Gioia D."/>
            <person name="Gaggia F."/>
            <person name="Biavati B."/>
        </authorList>
    </citation>
    <scope>NUCLEOTIDE SEQUENCE [LARGE SCALE GENOMIC DNA]</scope>
    <source>
        <strain evidence="4 5">XV10</strain>
    </source>
</reference>
<dbReference type="GO" id="GO:0051782">
    <property type="term" value="P:negative regulation of cell division"/>
    <property type="evidence" value="ECO:0007669"/>
    <property type="project" value="TreeGrafter"/>
</dbReference>
<dbReference type="GO" id="GO:0009898">
    <property type="term" value="C:cytoplasmic side of plasma membrane"/>
    <property type="evidence" value="ECO:0007669"/>
    <property type="project" value="TreeGrafter"/>
</dbReference>
<dbReference type="PANTHER" id="PTHR43384:SF6">
    <property type="entry name" value="SEPTUM SITE-DETERMINING PROTEIN MIND HOMOLOG, CHLOROPLASTIC"/>
    <property type="match status" value="1"/>
</dbReference>
<dbReference type="SUPFAM" id="SSF52540">
    <property type="entry name" value="P-loop containing nucleoside triphosphate hydrolases"/>
    <property type="match status" value="1"/>
</dbReference>
<proteinExistence type="predicted"/>